<dbReference type="PROSITE" id="PS00909">
    <property type="entry name" value="MR_MLE_2"/>
    <property type="match status" value="1"/>
</dbReference>
<evidence type="ECO:0000313" key="5">
    <source>
        <dbReference type="EMBL" id="TKR24056.1"/>
    </source>
</evidence>
<dbReference type="GO" id="GO:0009063">
    <property type="term" value="P:amino acid catabolic process"/>
    <property type="evidence" value="ECO:0007669"/>
    <property type="project" value="InterPro"/>
</dbReference>
<accession>A0A7Z8K127</accession>
<dbReference type="Pfam" id="PF02746">
    <property type="entry name" value="MR_MLE_N"/>
    <property type="match status" value="1"/>
</dbReference>
<dbReference type="PANTHER" id="PTHR13794">
    <property type="entry name" value="ENOLASE SUPERFAMILY, MANDELATE RACEMASE"/>
    <property type="match status" value="1"/>
</dbReference>
<dbReference type="InterPro" id="IPR018110">
    <property type="entry name" value="Mandel_Rmase/mucon_lact_enz_CS"/>
</dbReference>
<evidence type="ECO:0000313" key="6">
    <source>
        <dbReference type="Proteomes" id="UP000308121"/>
    </source>
</evidence>
<dbReference type="GO" id="GO:0016052">
    <property type="term" value="P:carbohydrate catabolic process"/>
    <property type="evidence" value="ECO:0007669"/>
    <property type="project" value="TreeGrafter"/>
</dbReference>
<dbReference type="Gene3D" id="3.20.20.120">
    <property type="entry name" value="Enolase-like C-terminal domain"/>
    <property type="match status" value="1"/>
</dbReference>
<name>A0A7Z8K127_9CELL</name>
<dbReference type="Gene3D" id="3.30.390.10">
    <property type="entry name" value="Enolase-like, N-terminal domain"/>
    <property type="match status" value="1"/>
</dbReference>
<dbReference type="InterPro" id="IPR013342">
    <property type="entry name" value="Mandelate_racemase_C"/>
</dbReference>
<evidence type="ECO:0000256" key="1">
    <source>
        <dbReference type="ARBA" id="ARBA00001946"/>
    </source>
</evidence>
<gene>
    <name evidence="5" type="ORF">FA014_08005</name>
</gene>
<dbReference type="InterPro" id="IPR013341">
    <property type="entry name" value="Mandelate_racemase_N_dom"/>
</dbReference>
<keyword evidence="2" id="KW-0479">Metal-binding</keyword>
<dbReference type="GO" id="GO:0016836">
    <property type="term" value="F:hydro-lyase activity"/>
    <property type="evidence" value="ECO:0007669"/>
    <property type="project" value="TreeGrafter"/>
</dbReference>
<sequence length="362" mass="39383">MKIDSIEYQLSRLPLPCGPWGDQIHVVTHIEIITSRLTTDTGVVGVGLTHTSGVGGASIMAMLRELTPTLLGREVAPVPLWHDAWQHLRDNGVGGTTSLALAAVDVAVWDAVAKERGVPLADLLGRVRDRVPVYGSGINLNLSVEEVVEQVRRWRADGCFAAKVKVGKPDLEEDVERLTRIREAVGAFPLMVDANQGWTYDQAVRAMRRFAHLDLYWVEEPLRVDDVEGHARLRARATAPIGLGENVYTLQQFNQYLRRDACDVVQADVGRVGGITPYLDIAALARAYGVPMAPHFVLELSAHLLCAVPNALCGEMTEGGTLSDLGVIAPQPVQGGYLVPPDEPGHGLLLDHDHLALHRVEA</sequence>
<comment type="cofactor">
    <cofactor evidence="1">
        <name>Mg(2+)</name>
        <dbReference type="ChEBI" id="CHEBI:18420"/>
    </cofactor>
</comment>
<dbReference type="Pfam" id="PF13378">
    <property type="entry name" value="MR_MLE_C"/>
    <property type="match status" value="1"/>
</dbReference>
<dbReference type="RefSeq" id="WP_154729167.1">
    <property type="nucleotide sequence ID" value="NZ_SZYE01000046.1"/>
</dbReference>
<dbReference type="InterPro" id="IPR029017">
    <property type="entry name" value="Enolase-like_N"/>
</dbReference>
<dbReference type="SFLD" id="SFLDG00179">
    <property type="entry name" value="mandelate_racemase"/>
    <property type="match status" value="1"/>
</dbReference>
<dbReference type="SFLD" id="SFLDS00001">
    <property type="entry name" value="Enolase"/>
    <property type="match status" value="1"/>
</dbReference>
<dbReference type="OrthoDB" id="9796450at2"/>
<dbReference type="CDD" id="cd03316">
    <property type="entry name" value="MR_like"/>
    <property type="match status" value="1"/>
</dbReference>
<protein>
    <submittedName>
        <fullName evidence="5">Mandelate racemase/muconate lactonizing enzyme family protein</fullName>
    </submittedName>
</protein>
<evidence type="ECO:0000256" key="2">
    <source>
        <dbReference type="ARBA" id="ARBA00022723"/>
    </source>
</evidence>
<dbReference type="AlphaFoldDB" id="A0A7Z8K127"/>
<reference evidence="5 6" key="1">
    <citation type="submission" date="2019-05" db="EMBL/GenBank/DDBJ databases">
        <title>Genome sequence of Cellulomonas hominis strain CS1.</title>
        <authorList>
            <person name="Belmont J."/>
            <person name="Maclea K.S."/>
        </authorList>
    </citation>
    <scope>NUCLEOTIDE SEQUENCE [LARGE SCALE GENOMIC DNA]</scope>
    <source>
        <strain evidence="5 6">CS1</strain>
    </source>
</reference>
<dbReference type="SUPFAM" id="SSF54826">
    <property type="entry name" value="Enolase N-terminal domain-like"/>
    <property type="match status" value="1"/>
</dbReference>
<keyword evidence="3" id="KW-0460">Magnesium</keyword>
<dbReference type="InterPro" id="IPR046945">
    <property type="entry name" value="RHMD-like"/>
</dbReference>
<dbReference type="InterPro" id="IPR029065">
    <property type="entry name" value="Enolase_C-like"/>
</dbReference>
<feature type="domain" description="Mandelate racemase/muconate lactonizing enzyme C-terminal" evidence="4">
    <location>
        <begin position="144"/>
        <end position="240"/>
    </location>
</feature>
<dbReference type="EMBL" id="SZYE01000046">
    <property type="protein sequence ID" value="TKR24056.1"/>
    <property type="molecule type" value="Genomic_DNA"/>
</dbReference>
<evidence type="ECO:0000256" key="3">
    <source>
        <dbReference type="ARBA" id="ARBA00022842"/>
    </source>
</evidence>
<dbReference type="GO" id="GO:0000287">
    <property type="term" value="F:magnesium ion binding"/>
    <property type="evidence" value="ECO:0007669"/>
    <property type="project" value="TreeGrafter"/>
</dbReference>
<organism evidence="5 6">
    <name type="scientific">Cellulomonas hominis</name>
    <dbReference type="NCBI Taxonomy" id="156981"/>
    <lineage>
        <taxon>Bacteria</taxon>
        <taxon>Bacillati</taxon>
        <taxon>Actinomycetota</taxon>
        <taxon>Actinomycetes</taxon>
        <taxon>Micrococcales</taxon>
        <taxon>Cellulomonadaceae</taxon>
        <taxon>Cellulomonas</taxon>
    </lineage>
</organism>
<evidence type="ECO:0000259" key="4">
    <source>
        <dbReference type="SMART" id="SM00922"/>
    </source>
</evidence>
<dbReference type="SUPFAM" id="SSF51604">
    <property type="entry name" value="Enolase C-terminal domain-like"/>
    <property type="match status" value="1"/>
</dbReference>
<dbReference type="Proteomes" id="UP000308121">
    <property type="component" value="Unassembled WGS sequence"/>
</dbReference>
<dbReference type="InterPro" id="IPR036849">
    <property type="entry name" value="Enolase-like_C_sf"/>
</dbReference>
<comment type="caution">
    <text evidence="5">The sequence shown here is derived from an EMBL/GenBank/DDBJ whole genome shotgun (WGS) entry which is preliminary data.</text>
</comment>
<proteinExistence type="predicted"/>
<dbReference type="SMART" id="SM00922">
    <property type="entry name" value="MR_MLE"/>
    <property type="match status" value="1"/>
</dbReference>
<dbReference type="PANTHER" id="PTHR13794:SF58">
    <property type="entry name" value="MITOCHONDRIAL ENOLASE SUPERFAMILY MEMBER 1"/>
    <property type="match status" value="1"/>
</dbReference>